<dbReference type="PANTHER" id="PTHR13162">
    <property type="entry name" value="CCR4-NOT TRANSCRIPTION COMPLEX"/>
    <property type="match status" value="1"/>
</dbReference>
<proteinExistence type="predicted"/>
<sequence length="116" mass="12919">MDIFNSVISLLKVRERPFFAPVPNKKCDIQSTDPSRHLEMYLGSMDDDFESLLSEIGKEISMADIVTELGYGYTVDRTHCKEILSIFEPLDDVAISKLLGAVVGTHNGLGESWRGP</sequence>
<protein>
    <submittedName>
        <fullName evidence="1">Ccr4-not transcription complex, putative</fullName>
    </submittedName>
</protein>
<evidence type="ECO:0000313" key="1">
    <source>
        <dbReference type="EMBL" id="JAD51894.1"/>
    </source>
</evidence>
<dbReference type="GO" id="GO:0000288">
    <property type="term" value="P:nuclear-transcribed mRNA catabolic process, deadenylation-dependent decay"/>
    <property type="evidence" value="ECO:0007669"/>
    <property type="project" value="TreeGrafter"/>
</dbReference>
<dbReference type="AlphaFoldDB" id="A0A0A9AJL4"/>
<dbReference type="GO" id="GO:0017148">
    <property type="term" value="P:negative regulation of translation"/>
    <property type="evidence" value="ECO:0007669"/>
    <property type="project" value="InterPro"/>
</dbReference>
<accession>A0A0A9AJL4</accession>
<dbReference type="GO" id="GO:0000932">
    <property type="term" value="C:P-body"/>
    <property type="evidence" value="ECO:0007669"/>
    <property type="project" value="TreeGrafter"/>
</dbReference>
<reference evidence="1" key="1">
    <citation type="submission" date="2014-09" db="EMBL/GenBank/DDBJ databases">
        <authorList>
            <person name="Magalhaes I.L.F."/>
            <person name="Oliveira U."/>
            <person name="Santos F.R."/>
            <person name="Vidigal T.H.D.A."/>
            <person name="Brescovit A.D."/>
            <person name="Santos A.J."/>
        </authorList>
    </citation>
    <scope>NUCLEOTIDE SEQUENCE</scope>
    <source>
        <tissue evidence="1">Shoot tissue taken approximately 20 cm above the soil surface</tissue>
    </source>
</reference>
<dbReference type="GO" id="GO:0030015">
    <property type="term" value="C:CCR4-NOT core complex"/>
    <property type="evidence" value="ECO:0007669"/>
    <property type="project" value="InterPro"/>
</dbReference>
<dbReference type="InterPro" id="IPR040398">
    <property type="entry name" value="Not1"/>
</dbReference>
<dbReference type="PANTHER" id="PTHR13162:SF8">
    <property type="entry name" value="CCR4-NOT TRANSCRIPTION COMPLEX SUBUNIT 1"/>
    <property type="match status" value="1"/>
</dbReference>
<dbReference type="GO" id="GO:0060090">
    <property type="term" value="F:molecular adaptor activity"/>
    <property type="evidence" value="ECO:0007669"/>
    <property type="project" value="TreeGrafter"/>
</dbReference>
<name>A0A0A9AJL4_ARUDO</name>
<dbReference type="EMBL" id="GBRH01246001">
    <property type="protein sequence ID" value="JAD51894.1"/>
    <property type="molecule type" value="Transcribed_RNA"/>
</dbReference>
<organism evidence="1">
    <name type="scientific">Arundo donax</name>
    <name type="common">Giant reed</name>
    <name type="synonym">Donax arundinaceus</name>
    <dbReference type="NCBI Taxonomy" id="35708"/>
    <lineage>
        <taxon>Eukaryota</taxon>
        <taxon>Viridiplantae</taxon>
        <taxon>Streptophyta</taxon>
        <taxon>Embryophyta</taxon>
        <taxon>Tracheophyta</taxon>
        <taxon>Spermatophyta</taxon>
        <taxon>Magnoliopsida</taxon>
        <taxon>Liliopsida</taxon>
        <taxon>Poales</taxon>
        <taxon>Poaceae</taxon>
        <taxon>PACMAD clade</taxon>
        <taxon>Arundinoideae</taxon>
        <taxon>Arundineae</taxon>
        <taxon>Arundo</taxon>
    </lineage>
</organism>
<reference evidence="1" key="2">
    <citation type="journal article" date="2015" name="Data Brief">
        <title>Shoot transcriptome of the giant reed, Arundo donax.</title>
        <authorList>
            <person name="Barrero R.A."/>
            <person name="Guerrero F.D."/>
            <person name="Moolhuijzen P."/>
            <person name="Goolsby J.A."/>
            <person name="Tidwell J."/>
            <person name="Bellgard S.E."/>
            <person name="Bellgard M.I."/>
        </authorList>
    </citation>
    <scope>NUCLEOTIDE SEQUENCE</scope>
    <source>
        <tissue evidence="1">Shoot tissue taken approximately 20 cm above the soil surface</tissue>
    </source>
</reference>